<keyword evidence="12" id="KW-0732">Signal</keyword>
<feature type="repeat" description="Solcar" evidence="9">
    <location>
        <begin position="171"/>
        <end position="261"/>
    </location>
</feature>
<reference evidence="13 14" key="1">
    <citation type="journal article" date="2004" name="Science">
        <title>The genome of the diatom Thalassiosira pseudonana: ecology, evolution, and metabolism.</title>
        <authorList>
            <person name="Armbrust E.V."/>
            <person name="Berges J.A."/>
            <person name="Bowler C."/>
            <person name="Green B.R."/>
            <person name="Martinez D."/>
            <person name="Putnam N.H."/>
            <person name="Zhou S."/>
            <person name="Allen A.E."/>
            <person name="Apt K.E."/>
            <person name="Bechner M."/>
            <person name="Brzezinski M.A."/>
            <person name="Chaal B.K."/>
            <person name="Chiovitti A."/>
            <person name="Davis A.K."/>
            <person name="Demarest M.S."/>
            <person name="Detter J.C."/>
            <person name="Glavina T."/>
            <person name="Goodstein D."/>
            <person name="Hadi M.Z."/>
            <person name="Hellsten U."/>
            <person name="Hildebrand M."/>
            <person name="Jenkins B.D."/>
            <person name="Jurka J."/>
            <person name="Kapitonov V.V."/>
            <person name="Kroger N."/>
            <person name="Lau W.W."/>
            <person name="Lane T.W."/>
            <person name="Larimer F.W."/>
            <person name="Lippmeier J.C."/>
            <person name="Lucas S."/>
            <person name="Medina M."/>
            <person name="Montsant A."/>
            <person name="Obornik M."/>
            <person name="Parker M.S."/>
            <person name="Palenik B."/>
            <person name="Pazour G.J."/>
            <person name="Richardson P.M."/>
            <person name="Rynearson T.A."/>
            <person name="Saito M.A."/>
            <person name="Schwartz D.C."/>
            <person name="Thamatrakoln K."/>
            <person name="Valentin K."/>
            <person name="Vardi A."/>
            <person name="Wilkerson F.P."/>
            <person name="Rokhsar D.S."/>
        </authorList>
    </citation>
    <scope>NUCLEOTIDE SEQUENCE [LARGE SCALE GENOMIC DNA]</scope>
    <source>
        <strain evidence="13 14">CCMP1335</strain>
    </source>
</reference>
<evidence type="ECO:0000313" key="13">
    <source>
        <dbReference type="EMBL" id="EED92476.1"/>
    </source>
</evidence>
<accession>B8C309</accession>
<dbReference type="InterPro" id="IPR023395">
    <property type="entry name" value="MCP_dom_sf"/>
</dbReference>
<reference evidence="13 14" key="2">
    <citation type="journal article" date="2008" name="Nature">
        <title>The Phaeodactylum genome reveals the evolutionary history of diatom genomes.</title>
        <authorList>
            <person name="Bowler C."/>
            <person name="Allen A.E."/>
            <person name="Badger J.H."/>
            <person name="Grimwood J."/>
            <person name="Jabbari K."/>
            <person name="Kuo A."/>
            <person name="Maheswari U."/>
            <person name="Martens C."/>
            <person name="Maumus F."/>
            <person name="Otillar R.P."/>
            <person name="Rayko E."/>
            <person name="Salamov A."/>
            <person name="Vandepoele K."/>
            <person name="Beszteri B."/>
            <person name="Gruber A."/>
            <person name="Heijde M."/>
            <person name="Katinka M."/>
            <person name="Mock T."/>
            <person name="Valentin K."/>
            <person name="Verret F."/>
            <person name="Berges J.A."/>
            <person name="Brownlee C."/>
            <person name="Cadoret J.P."/>
            <person name="Chiovitti A."/>
            <person name="Choi C.J."/>
            <person name="Coesel S."/>
            <person name="De Martino A."/>
            <person name="Detter J.C."/>
            <person name="Durkin C."/>
            <person name="Falciatore A."/>
            <person name="Fournet J."/>
            <person name="Haruta M."/>
            <person name="Huysman M.J."/>
            <person name="Jenkins B.D."/>
            <person name="Jiroutova K."/>
            <person name="Jorgensen R.E."/>
            <person name="Joubert Y."/>
            <person name="Kaplan A."/>
            <person name="Kroger N."/>
            <person name="Kroth P.G."/>
            <person name="La Roche J."/>
            <person name="Lindquist E."/>
            <person name="Lommer M."/>
            <person name="Martin-Jezequel V."/>
            <person name="Lopez P.J."/>
            <person name="Lucas S."/>
            <person name="Mangogna M."/>
            <person name="McGinnis K."/>
            <person name="Medlin L.K."/>
            <person name="Montsant A."/>
            <person name="Oudot-Le Secq M.P."/>
            <person name="Napoli C."/>
            <person name="Obornik M."/>
            <person name="Parker M.S."/>
            <person name="Petit J.L."/>
            <person name="Porcel B.M."/>
            <person name="Poulsen N."/>
            <person name="Robison M."/>
            <person name="Rychlewski L."/>
            <person name="Rynearson T.A."/>
            <person name="Schmutz J."/>
            <person name="Shapiro H."/>
            <person name="Siaut M."/>
            <person name="Stanley M."/>
            <person name="Sussman M.R."/>
            <person name="Taylor A.R."/>
            <person name="Vardi A."/>
            <person name="von Dassow P."/>
            <person name="Vyverman W."/>
            <person name="Willis A."/>
            <person name="Wyrwicz L.S."/>
            <person name="Rokhsar D.S."/>
            <person name="Weissenbach J."/>
            <person name="Armbrust E.V."/>
            <person name="Green B.R."/>
            <person name="Van de Peer Y."/>
            <person name="Grigoriev I.V."/>
        </authorList>
    </citation>
    <scope>NUCLEOTIDE SEQUENCE [LARGE SCALE GENOMIC DNA]</scope>
    <source>
        <strain evidence="13 14">CCMP1335</strain>
    </source>
</reference>
<dbReference type="PANTHER" id="PTHR45624">
    <property type="entry name" value="MITOCHONDRIAL BASIC AMINO ACIDS TRANSPORTER-RELATED"/>
    <property type="match status" value="1"/>
</dbReference>
<dbReference type="InterPro" id="IPR018108">
    <property type="entry name" value="MCP_transmembrane"/>
</dbReference>
<feature type="transmembrane region" description="Helical" evidence="11">
    <location>
        <begin position="173"/>
        <end position="194"/>
    </location>
</feature>
<keyword evidence="4 9" id="KW-0812">Transmembrane</keyword>
<keyword evidence="5" id="KW-0677">Repeat</keyword>
<dbReference type="SUPFAM" id="SSF103506">
    <property type="entry name" value="Mitochondrial carrier"/>
    <property type="match status" value="1"/>
</dbReference>
<evidence type="ECO:0000256" key="5">
    <source>
        <dbReference type="ARBA" id="ARBA00022737"/>
    </source>
</evidence>
<dbReference type="EMBL" id="CM000642">
    <property type="protein sequence ID" value="EED92476.1"/>
    <property type="molecule type" value="Genomic_DNA"/>
</dbReference>
<organism evidence="13 14">
    <name type="scientific">Thalassiosira pseudonana</name>
    <name type="common">Marine diatom</name>
    <name type="synonym">Cyclotella nana</name>
    <dbReference type="NCBI Taxonomy" id="35128"/>
    <lineage>
        <taxon>Eukaryota</taxon>
        <taxon>Sar</taxon>
        <taxon>Stramenopiles</taxon>
        <taxon>Ochrophyta</taxon>
        <taxon>Bacillariophyta</taxon>
        <taxon>Coscinodiscophyceae</taxon>
        <taxon>Thalassiosirophycidae</taxon>
        <taxon>Thalassiosirales</taxon>
        <taxon>Thalassiosiraceae</taxon>
        <taxon>Thalassiosira</taxon>
    </lineage>
</organism>
<sequence>MSNAIRCPSSRASIVMFTVLQSAVYSVHAFTDGSHPYPIPGHAISTLSTSSLQLSLNPSEASLIAGGIGGMMGVAASYPLDTLKTRAQLSHHSSEYEVLSDSSLTIEYKPKTDPLSIARDVYESEGIIGFYSGVETTMIGQAVIKSLAFASNAFALEMIQGQLFVEDVTSPSLVVLMLAAAFAGFVVSFVVVPIERIKMELQQSRRRIHTEDTPSEAFCIHSTIQSEGLNNLLFRGIRLTLLRDVPSYAIEFVAYRSLMASFASETFGAFTPLVCGASAGCLCWIPVYPIDMVKTHIQCRKSTQDQCPWTLAGELYRQGGFGAFFDGITPLLLKSSVSHSVTFWAYDNFLLLLKANGLCVEAITC</sequence>
<dbReference type="PROSITE" id="PS50920">
    <property type="entry name" value="SOLCAR"/>
    <property type="match status" value="3"/>
</dbReference>
<dbReference type="OMA" id="HHSSEYE"/>
<gene>
    <name evidence="13" type="ORF">THAPSDRAFT_5476</name>
</gene>
<dbReference type="Proteomes" id="UP000001449">
    <property type="component" value="Chromosome 5"/>
</dbReference>
<dbReference type="InParanoid" id="B8C309"/>
<feature type="repeat" description="Solcar" evidence="9">
    <location>
        <begin position="267"/>
        <end position="352"/>
    </location>
</feature>
<dbReference type="GeneID" id="7450091"/>
<evidence type="ECO:0000256" key="12">
    <source>
        <dbReference type="SAM" id="SignalP"/>
    </source>
</evidence>
<evidence type="ECO:0000256" key="10">
    <source>
        <dbReference type="RuleBase" id="RU000488"/>
    </source>
</evidence>
<feature type="chain" id="PRO_5002866198" description="Mitochondrial carrier protein" evidence="12">
    <location>
        <begin position="30"/>
        <end position="365"/>
    </location>
</feature>
<keyword evidence="3 10" id="KW-0813">Transport</keyword>
<evidence type="ECO:0000256" key="1">
    <source>
        <dbReference type="ARBA" id="ARBA00004225"/>
    </source>
</evidence>
<dbReference type="eggNOG" id="KOG0762">
    <property type="taxonomic scope" value="Eukaryota"/>
</dbReference>
<dbReference type="PaxDb" id="35128-Thaps5476"/>
<evidence type="ECO:0000256" key="7">
    <source>
        <dbReference type="ARBA" id="ARBA00023128"/>
    </source>
</evidence>
<protein>
    <recommendedName>
        <fullName evidence="15">Mitochondrial carrier protein</fullName>
    </recommendedName>
</protein>
<dbReference type="PANTHER" id="PTHR45624:SF10">
    <property type="entry name" value="SLC (SOLUTE CARRIER) HOMOLOG"/>
    <property type="match status" value="1"/>
</dbReference>
<evidence type="ECO:0000256" key="3">
    <source>
        <dbReference type="ARBA" id="ARBA00022448"/>
    </source>
</evidence>
<dbReference type="HOGENOM" id="CLU_015166_16_2_1"/>
<proteinExistence type="inferred from homology"/>
<evidence type="ECO:0000256" key="4">
    <source>
        <dbReference type="ARBA" id="ARBA00022692"/>
    </source>
</evidence>
<keyword evidence="7" id="KW-0496">Mitochondrion</keyword>
<dbReference type="GO" id="GO:0022857">
    <property type="term" value="F:transmembrane transporter activity"/>
    <property type="evidence" value="ECO:0000318"/>
    <property type="project" value="GO_Central"/>
</dbReference>
<keyword evidence="8 9" id="KW-0472">Membrane</keyword>
<comment type="similarity">
    <text evidence="2 10">Belongs to the mitochondrial carrier (TC 2.A.29) family.</text>
</comment>
<keyword evidence="6 11" id="KW-1133">Transmembrane helix</keyword>
<evidence type="ECO:0000256" key="2">
    <source>
        <dbReference type="ARBA" id="ARBA00006375"/>
    </source>
</evidence>
<evidence type="ECO:0000256" key="9">
    <source>
        <dbReference type="PROSITE-ProRule" id="PRU00282"/>
    </source>
</evidence>
<evidence type="ECO:0008006" key="15">
    <source>
        <dbReference type="Google" id="ProtNLM"/>
    </source>
</evidence>
<feature type="signal peptide" evidence="12">
    <location>
        <begin position="1"/>
        <end position="29"/>
    </location>
</feature>
<comment type="subcellular location">
    <subcellularLocation>
        <location evidence="1">Mitochondrion membrane</location>
        <topology evidence="1">Multi-pass membrane protein</topology>
    </subcellularLocation>
</comment>
<evidence type="ECO:0000256" key="8">
    <source>
        <dbReference type="ARBA" id="ARBA00023136"/>
    </source>
</evidence>
<dbReference type="Gene3D" id="1.50.40.10">
    <property type="entry name" value="Mitochondrial carrier domain"/>
    <property type="match status" value="1"/>
</dbReference>
<dbReference type="Pfam" id="PF00153">
    <property type="entry name" value="Mito_carr"/>
    <property type="match status" value="3"/>
</dbReference>
<dbReference type="KEGG" id="tps:THAPSDRAFT_5476"/>
<keyword evidence="14" id="KW-1185">Reference proteome</keyword>
<dbReference type="RefSeq" id="XP_002290724.1">
    <property type="nucleotide sequence ID" value="XM_002290688.1"/>
</dbReference>
<dbReference type="InterPro" id="IPR050567">
    <property type="entry name" value="Mitochondrial_Carrier"/>
</dbReference>
<name>B8C309_THAPS</name>
<feature type="repeat" description="Solcar" evidence="9">
    <location>
        <begin position="57"/>
        <end position="158"/>
    </location>
</feature>
<dbReference type="GO" id="GO:0031966">
    <property type="term" value="C:mitochondrial membrane"/>
    <property type="evidence" value="ECO:0007669"/>
    <property type="project" value="UniProtKB-SubCell"/>
</dbReference>
<dbReference type="AlphaFoldDB" id="B8C309"/>
<evidence type="ECO:0000256" key="6">
    <source>
        <dbReference type="ARBA" id="ARBA00022989"/>
    </source>
</evidence>
<evidence type="ECO:0000313" key="14">
    <source>
        <dbReference type="Proteomes" id="UP000001449"/>
    </source>
</evidence>
<evidence type="ECO:0000256" key="11">
    <source>
        <dbReference type="SAM" id="Phobius"/>
    </source>
</evidence>